<dbReference type="STRING" id="329046.A0A1Y2CTB3"/>
<comment type="caution">
    <text evidence="11">The sequence shown here is derived from an EMBL/GenBank/DDBJ whole genome shotgun (WGS) entry which is preliminary data.</text>
</comment>
<reference evidence="11 12" key="1">
    <citation type="submission" date="2016-07" db="EMBL/GenBank/DDBJ databases">
        <title>Pervasive Adenine N6-methylation of Active Genes in Fungi.</title>
        <authorList>
            <consortium name="DOE Joint Genome Institute"/>
            <person name="Mondo S.J."/>
            <person name="Dannebaum R.O."/>
            <person name="Kuo R.C."/>
            <person name="Labutti K."/>
            <person name="Haridas S."/>
            <person name="Kuo A."/>
            <person name="Salamov A."/>
            <person name="Ahrendt S.R."/>
            <person name="Lipzen A."/>
            <person name="Sullivan W."/>
            <person name="Andreopoulos W.B."/>
            <person name="Clum A."/>
            <person name="Lindquist E."/>
            <person name="Daum C."/>
            <person name="Ramamoorthy G.K."/>
            <person name="Gryganskyi A."/>
            <person name="Culley D."/>
            <person name="Magnuson J.K."/>
            <person name="James T.Y."/>
            <person name="O'Malley M.A."/>
            <person name="Stajich J.E."/>
            <person name="Spatafora J.W."/>
            <person name="Visel A."/>
            <person name="Grigoriev I.V."/>
        </authorList>
    </citation>
    <scope>NUCLEOTIDE SEQUENCE [LARGE SCALE GENOMIC DNA]</scope>
    <source>
        <strain evidence="11 12">JEL800</strain>
    </source>
</reference>
<keyword evidence="12" id="KW-1185">Reference proteome</keyword>
<organism evidence="11 12">
    <name type="scientific">Rhizoclosmatium globosum</name>
    <dbReference type="NCBI Taxonomy" id="329046"/>
    <lineage>
        <taxon>Eukaryota</taxon>
        <taxon>Fungi</taxon>
        <taxon>Fungi incertae sedis</taxon>
        <taxon>Chytridiomycota</taxon>
        <taxon>Chytridiomycota incertae sedis</taxon>
        <taxon>Chytridiomycetes</taxon>
        <taxon>Chytridiales</taxon>
        <taxon>Chytriomycetaceae</taxon>
        <taxon>Rhizoclosmatium</taxon>
    </lineage>
</organism>
<dbReference type="SUPFAM" id="SSF56112">
    <property type="entry name" value="Protein kinase-like (PK-like)"/>
    <property type="match status" value="1"/>
</dbReference>
<dbReference type="PROSITE" id="PS50011">
    <property type="entry name" value="PROTEIN_KINASE_DOM"/>
    <property type="match status" value="1"/>
</dbReference>
<evidence type="ECO:0000313" key="11">
    <source>
        <dbReference type="EMBL" id="ORY50253.1"/>
    </source>
</evidence>
<keyword evidence="3" id="KW-0808">Transferase</keyword>
<dbReference type="InterPro" id="IPR000719">
    <property type="entry name" value="Prot_kinase_dom"/>
</dbReference>
<evidence type="ECO:0000256" key="3">
    <source>
        <dbReference type="ARBA" id="ARBA00022679"/>
    </source>
</evidence>
<dbReference type="InterPro" id="IPR050588">
    <property type="entry name" value="WNK_Ser-Thr_kinase"/>
</dbReference>
<accession>A0A1Y2CTB3</accession>
<dbReference type="EMBL" id="MCGO01000007">
    <property type="protein sequence ID" value="ORY50253.1"/>
    <property type="molecule type" value="Genomic_DNA"/>
</dbReference>
<feature type="compositionally biased region" description="Low complexity" evidence="9">
    <location>
        <begin position="48"/>
        <end position="62"/>
    </location>
</feature>
<dbReference type="CDD" id="cd13983">
    <property type="entry name" value="STKc_WNK"/>
    <property type="match status" value="1"/>
</dbReference>
<dbReference type="GO" id="GO:0005524">
    <property type="term" value="F:ATP binding"/>
    <property type="evidence" value="ECO:0007669"/>
    <property type="project" value="UniProtKB-KW"/>
</dbReference>
<feature type="compositionally biased region" description="Low complexity" evidence="9">
    <location>
        <begin position="1"/>
        <end position="27"/>
    </location>
</feature>
<evidence type="ECO:0000256" key="6">
    <source>
        <dbReference type="ARBA" id="ARBA00022840"/>
    </source>
</evidence>
<dbReference type="PANTHER" id="PTHR13902">
    <property type="entry name" value="SERINE/THREONINE-PROTEIN KINASE WNK WITH NO LYSINE -RELATED"/>
    <property type="match status" value="1"/>
</dbReference>
<dbReference type="SMART" id="SM00220">
    <property type="entry name" value="S_TKc"/>
    <property type="match status" value="1"/>
</dbReference>
<gene>
    <name evidence="11" type="ORF">BCR33DRAFT_781020</name>
</gene>
<evidence type="ECO:0000256" key="2">
    <source>
        <dbReference type="ARBA" id="ARBA00022527"/>
    </source>
</evidence>
<feature type="compositionally biased region" description="Polar residues" evidence="9">
    <location>
        <begin position="363"/>
        <end position="377"/>
    </location>
</feature>
<evidence type="ECO:0000256" key="7">
    <source>
        <dbReference type="ARBA" id="ARBA00047899"/>
    </source>
</evidence>
<dbReference type="AlphaFoldDB" id="A0A1Y2CTB3"/>
<evidence type="ECO:0000256" key="8">
    <source>
        <dbReference type="ARBA" id="ARBA00048679"/>
    </source>
</evidence>
<keyword evidence="4" id="KW-0547">Nucleotide-binding</keyword>
<dbReference type="InterPro" id="IPR011009">
    <property type="entry name" value="Kinase-like_dom_sf"/>
</dbReference>
<dbReference type="Gene3D" id="1.10.510.10">
    <property type="entry name" value="Transferase(Phosphotransferase) domain 1"/>
    <property type="match status" value="1"/>
</dbReference>
<keyword evidence="2" id="KW-0723">Serine/threonine-protein kinase</keyword>
<name>A0A1Y2CTB3_9FUNG</name>
<dbReference type="EC" id="2.7.11.1" evidence="1"/>
<dbReference type="FunFam" id="1.10.510.10:FF:001565">
    <property type="entry name" value="WNK protein kinase"/>
    <property type="match status" value="1"/>
</dbReference>
<evidence type="ECO:0000256" key="5">
    <source>
        <dbReference type="ARBA" id="ARBA00022777"/>
    </source>
</evidence>
<dbReference type="Gene3D" id="3.30.200.20">
    <property type="entry name" value="Phosphorylase Kinase, domain 1"/>
    <property type="match status" value="1"/>
</dbReference>
<evidence type="ECO:0000259" key="10">
    <source>
        <dbReference type="PROSITE" id="PS50011"/>
    </source>
</evidence>
<feature type="region of interest" description="Disordered" evidence="9">
    <location>
        <begin position="1"/>
        <end position="79"/>
    </location>
</feature>
<feature type="domain" description="Protein kinase" evidence="10">
    <location>
        <begin position="83"/>
        <end position="345"/>
    </location>
</feature>
<evidence type="ECO:0000313" key="12">
    <source>
        <dbReference type="Proteomes" id="UP000193642"/>
    </source>
</evidence>
<comment type="catalytic activity">
    <reaction evidence="7">
        <text>L-threonyl-[protein] + ATP = O-phospho-L-threonyl-[protein] + ADP + H(+)</text>
        <dbReference type="Rhea" id="RHEA:46608"/>
        <dbReference type="Rhea" id="RHEA-COMP:11060"/>
        <dbReference type="Rhea" id="RHEA-COMP:11605"/>
        <dbReference type="ChEBI" id="CHEBI:15378"/>
        <dbReference type="ChEBI" id="CHEBI:30013"/>
        <dbReference type="ChEBI" id="CHEBI:30616"/>
        <dbReference type="ChEBI" id="CHEBI:61977"/>
        <dbReference type="ChEBI" id="CHEBI:456216"/>
        <dbReference type="EC" id="2.7.11.1"/>
    </reaction>
</comment>
<evidence type="ECO:0000256" key="4">
    <source>
        <dbReference type="ARBA" id="ARBA00022741"/>
    </source>
</evidence>
<keyword evidence="5 11" id="KW-0418">Kinase</keyword>
<dbReference type="Proteomes" id="UP000193642">
    <property type="component" value="Unassembled WGS sequence"/>
</dbReference>
<dbReference type="FunFam" id="3.30.200.20:FF:000075">
    <property type="entry name" value="Probable serine/threonine-protein kinase WNK1"/>
    <property type="match status" value="1"/>
</dbReference>
<evidence type="ECO:0000256" key="1">
    <source>
        <dbReference type="ARBA" id="ARBA00012513"/>
    </source>
</evidence>
<proteinExistence type="predicted"/>
<dbReference type="Pfam" id="PF00069">
    <property type="entry name" value="Pkinase"/>
    <property type="match status" value="1"/>
</dbReference>
<protein>
    <recommendedName>
        <fullName evidence="1">non-specific serine/threonine protein kinase</fullName>
        <ecNumber evidence="1">2.7.11.1</ecNumber>
    </recommendedName>
</protein>
<dbReference type="PROSITE" id="PS00108">
    <property type="entry name" value="PROTEIN_KINASE_ST"/>
    <property type="match status" value="1"/>
</dbReference>
<comment type="catalytic activity">
    <reaction evidence="8">
        <text>L-seryl-[protein] + ATP = O-phospho-L-seryl-[protein] + ADP + H(+)</text>
        <dbReference type="Rhea" id="RHEA:17989"/>
        <dbReference type="Rhea" id="RHEA-COMP:9863"/>
        <dbReference type="Rhea" id="RHEA-COMP:11604"/>
        <dbReference type="ChEBI" id="CHEBI:15378"/>
        <dbReference type="ChEBI" id="CHEBI:29999"/>
        <dbReference type="ChEBI" id="CHEBI:30616"/>
        <dbReference type="ChEBI" id="CHEBI:83421"/>
        <dbReference type="ChEBI" id="CHEBI:456216"/>
        <dbReference type="EC" id="2.7.11.1"/>
    </reaction>
</comment>
<feature type="region of interest" description="Disordered" evidence="9">
    <location>
        <begin position="350"/>
        <end position="392"/>
    </location>
</feature>
<evidence type="ECO:0000256" key="9">
    <source>
        <dbReference type="SAM" id="MobiDB-lite"/>
    </source>
</evidence>
<keyword evidence="6" id="KW-0067">ATP-binding</keyword>
<dbReference type="InterPro" id="IPR008271">
    <property type="entry name" value="Ser/Thr_kinase_AS"/>
</dbReference>
<dbReference type="GO" id="GO:0004674">
    <property type="term" value="F:protein serine/threonine kinase activity"/>
    <property type="evidence" value="ECO:0007669"/>
    <property type="project" value="UniProtKB-KW"/>
</dbReference>
<sequence length="392" mass="44032">MAEHSNPQNPQNNQNNHSGNQSQNQNPTAGPLDQGPAALEYSALPNRQPSQQQQQQQQQPSNQDEDDDEENRIVETDPTGRFSRYSKLLGKGAYKEVYKGFDEDEGVEVAWNQLKVDHLAKREAQRILSEIQILKSLRNENIITMYHAWGAKGSDGRERVFFITELMTAGTLKQYLKKTAKGQPTRLPVIKKWCRQILQGLNYLHSRDPPIIHRDLKCENIFMNGYNGQAKIGDLGLAIPKSRDHASSVLGTPEFMAPELYDENYDEKVDIYAFGMVVLEMVTKEYPYSECTNHIQIYKKVTMGIQPQSLEKIMDPQTVEFIKFCTQYNPKYRPTAAELLTHPFMKIPEATPSNPVSAGGTPMSGSALSLDTSNTTEAGPASALAVPLPKDF</sequence>
<dbReference type="OrthoDB" id="4062651at2759"/>